<dbReference type="Proteomes" id="UP000270343">
    <property type="component" value="Unassembled WGS sequence"/>
</dbReference>
<protein>
    <submittedName>
        <fullName evidence="1">Uncharacterized protein</fullName>
    </submittedName>
</protein>
<comment type="caution">
    <text evidence="1">The sequence shown here is derived from an EMBL/GenBank/DDBJ whole genome shotgun (WGS) entry which is preliminary data.</text>
</comment>
<reference evidence="1 2" key="1">
    <citation type="journal article" date="2015" name="Antonie Van Leeuwenhoek">
        <title>Streptomyces klenkii sp. nov., isolated from deep marine sediment.</title>
        <authorList>
            <person name="Veyisoglu A."/>
            <person name="Sahin N."/>
        </authorList>
    </citation>
    <scope>NUCLEOTIDE SEQUENCE [LARGE SCALE GENOMIC DNA]</scope>
    <source>
        <strain evidence="1 2">KCTC 29202</strain>
    </source>
</reference>
<name>A0A3B0BCZ2_9ACTN</name>
<keyword evidence="2" id="KW-1185">Reference proteome</keyword>
<evidence type="ECO:0000313" key="2">
    <source>
        <dbReference type="Proteomes" id="UP000270343"/>
    </source>
</evidence>
<sequence length="76" mass="8175">MHDRVGQQLRRQQFGTGEQFAQAVGGENSPDGAARDRHGAGVVRHAQPIFERLDLGSGQVVKLRCRQEHVASGGVG</sequence>
<accession>A0A3B0BCZ2</accession>
<dbReference type="EMBL" id="RBAM01000008">
    <property type="protein sequence ID" value="RKN70208.1"/>
    <property type="molecule type" value="Genomic_DNA"/>
</dbReference>
<dbReference type="AlphaFoldDB" id="A0A3B0BCZ2"/>
<evidence type="ECO:0000313" key="1">
    <source>
        <dbReference type="EMBL" id="RKN70208.1"/>
    </source>
</evidence>
<gene>
    <name evidence="1" type="ORF">D7231_20170</name>
</gene>
<proteinExistence type="predicted"/>
<organism evidence="1 2">
    <name type="scientific">Streptomyces klenkii</name>
    <dbReference type="NCBI Taxonomy" id="1420899"/>
    <lineage>
        <taxon>Bacteria</taxon>
        <taxon>Bacillati</taxon>
        <taxon>Actinomycetota</taxon>
        <taxon>Actinomycetes</taxon>
        <taxon>Kitasatosporales</taxon>
        <taxon>Streptomycetaceae</taxon>
        <taxon>Streptomyces</taxon>
    </lineage>
</organism>